<name>A0ACC4BUN5_POPAL</name>
<protein>
    <submittedName>
        <fullName evidence="1">Uncharacterized protein</fullName>
    </submittedName>
</protein>
<gene>
    <name evidence="1" type="ORF">D5086_016469</name>
</gene>
<keyword evidence="2" id="KW-1185">Reference proteome</keyword>
<sequence>MYTCLLVYRTSEMGRTKEVVFWAPGAELKIHGPSFNESKVYRSPIGTLKCVYIIAEENENPRQGRRRLLSLWGTATEARNMHAGGNVDDEHVRSKLQVNDEGEEGESDEEEEKDDDE</sequence>
<reference evidence="1 2" key="1">
    <citation type="journal article" date="2024" name="Plant Biotechnol. J.">
        <title>Genome and CRISPR/Cas9 system of a widespread forest tree (Populus alba) in the world.</title>
        <authorList>
            <person name="Liu Y.J."/>
            <person name="Jiang P.F."/>
            <person name="Han X.M."/>
            <person name="Li X.Y."/>
            <person name="Wang H.M."/>
            <person name="Wang Y.J."/>
            <person name="Wang X.X."/>
            <person name="Zeng Q.Y."/>
        </authorList>
    </citation>
    <scope>NUCLEOTIDE SEQUENCE [LARGE SCALE GENOMIC DNA]</scope>
    <source>
        <strain evidence="2">cv. PAL-ZL1</strain>
    </source>
</reference>
<dbReference type="EMBL" id="RCHU02000008">
    <property type="protein sequence ID" value="KAL3582137.1"/>
    <property type="molecule type" value="Genomic_DNA"/>
</dbReference>
<organism evidence="1 2">
    <name type="scientific">Populus alba</name>
    <name type="common">White poplar</name>
    <dbReference type="NCBI Taxonomy" id="43335"/>
    <lineage>
        <taxon>Eukaryota</taxon>
        <taxon>Viridiplantae</taxon>
        <taxon>Streptophyta</taxon>
        <taxon>Embryophyta</taxon>
        <taxon>Tracheophyta</taxon>
        <taxon>Spermatophyta</taxon>
        <taxon>Magnoliopsida</taxon>
        <taxon>eudicotyledons</taxon>
        <taxon>Gunneridae</taxon>
        <taxon>Pentapetalae</taxon>
        <taxon>rosids</taxon>
        <taxon>fabids</taxon>
        <taxon>Malpighiales</taxon>
        <taxon>Salicaceae</taxon>
        <taxon>Saliceae</taxon>
        <taxon>Populus</taxon>
    </lineage>
</organism>
<comment type="caution">
    <text evidence="1">The sequence shown here is derived from an EMBL/GenBank/DDBJ whole genome shotgun (WGS) entry which is preliminary data.</text>
</comment>
<evidence type="ECO:0000313" key="1">
    <source>
        <dbReference type="EMBL" id="KAL3582137.1"/>
    </source>
</evidence>
<dbReference type="Proteomes" id="UP000309997">
    <property type="component" value="Unassembled WGS sequence"/>
</dbReference>
<proteinExistence type="predicted"/>
<accession>A0ACC4BUN5</accession>
<evidence type="ECO:0000313" key="2">
    <source>
        <dbReference type="Proteomes" id="UP000309997"/>
    </source>
</evidence>